<organism evidence="2">
    <name type="scientific">Phenylobacterium glaciei</name>
    <dbReference type="NCBI Taxonomy" id="2803784"/>
    <lineage>
        <taxon>Bacteria</taxon>
        <taxon>Pseudomonadati</taxon>
        <taxon>Pseudomonadota</taxon>
        <taxon>Alphaproteobacteria</taxon>
        <taxon>Caulobacterales</taxon>
        <taxon>Caulobacteraceae</taxon>
        <taxon>Phenylobacterium</taxon>
    </lineage>
</organism>
<gene>
    <name evidence="2" type="ORF">JKL49_02355</name>
</gene>
<dbReference type="EMBL" id="CP068570">
    <property type="protein sequence ID" value="QQZ50478.1"/>
    <property type="molecule type" value="Genomic_DNA"/>
</dbReference>
<evidence type="ECO:0000256" key="1">
    <source>
        <dbReference type="SAM" id="MobiDB-lite"/>
    </source>
</evidence>
<name>A0A974S9A9_9CAUL</name>
<feature type="region of interest" description="Disordered" evidence="1">
    <location>
        <begin position="1"/>
        <end position="51"/>
    </location>
</feature>
<accession>A0A974S9A9</accession>
<dbReference type="AlphaFoldDB" id="A0A974S9A9"/>
<proteinExistence type="predicted"/>
<protein>
    <submittedName>
        <fullName evidence="2">Uncharacterized protein</fullName>
    </submittedName>
</protein>
<evidence type="ECO:0000313" key="2">
    <source>
        <dbReference type="EMBL" id="QQZ50478.1"/>
    </source>
</evidence>
<sequence length="51" mass="5486">MLNPDAAALPEAPQPIRPSSACRTSTPTRPAPGIWPTRPRPCPIRRRGPSS</sequence>
<reference evidence="2" key="1">
    <citation type="submission" date="2021-01" db="EMBL/GenBank/DDBJ databases">
        <title>Genome sequence of Phenylobacterium sp. 20VBR1 isolated from a valley glaceir, Ny-Alesund, Svalbard.</title>
        <authorList>
            <person name="Thomas F.A."/>
            <person name="Krishnan K.P."/>
            <person name="Sinha R.K."/>
        </authorList>
    </citation>
    <scope>NUCLEOTIDE SEQUENCE</scope>
    <source>
        <strain evidence="2">20VBR1</strain>
    </source>
</reference>